<feature type="domain" description="Calcineurin-like phosphoesterase" evidence="1">
    <location>
        <begin position="3"/>
        <end position="189"/>
    </location>
</feature>
<evidence type="ECO:0000313" key="3">
    <source>
        <dbReference type="Proteomes" id="UP000592294"/>
    </source>
</evidence>
<sequence>MNRTIFVGDLHGKYEVAEHILKNCPDDKIIFVGDYLDSFDRSIKDQVKTLLLVLDAAQAFPDRVIGLLGNHEYSYLNPQRYRCSGFRKAIWYQVKALLPDMRRYLLDVYTDPASGVVVTHAGITQVWIDSIEARLEEILDEESFGASQPDWNMVGQIRGGNDRCGGPVWCDYWSEFEPIAGIKQVFGHTAYRPVGKKRGVFTADGENFNVDCLDTSSEVLVWSSATGFCSVDYREF</sequence>
<dbReference type="Pfam" id="PF00149">
    <property type="entry name" value="Metallophos"/>
    <property type="match status" value="1"/>
</dbReference>
<accession>A0A850RD03</accession>
<dbReference type="EMBL" id="JABZEO010000018">
    <property type="protein sequence ID" value="NVZ11218.1"/>
    <property type="molecule type" value="Genomic_DNA"/>
</dbReference>
<name>A0A850RD03_9GAMM</name>
<keyword evidence="3" id="KW-1185">Reference proteome</keyword>
<dbReference type="InterPro" id="IPR004843">
    <property type="entry name" value="Calcineurin-like_PHP"/>
</dbReference>
<evidence type="ECO:0000259" key="1">
    <source>
        <dbReference type="Pfam" id="PF00149"/>
    </source>
</evidence>
<dbReference type="RefSeq" id="WP_176977936.1">
    <property type="nucleotide sequence ID" value="NZ_JABZEO010000018.1"/>
</dbReference>
<dbReference type="GO" id="GO:0016787">
    <property type="term" value="F:hydrolase activity"/>
    <property type="evidence" value="ECO:0007669"/>
    <property type="project" value="InterPro"/>
</dbReference>
<organism evidence="2 3">
    <name type="scientific">Allochromatium humboldtianum</name>
    <dbReference type="NCBI Taxonomy" id="504901"/>
    <lineage>
        <taxon>Bacteria</taxon>
        <taxon>Pseudomonadati</taxon>
        <taxon>Pseudomonadota</taxon>
        <taxon>Gammaproteobacteria</taxon>
        <taxon>Chromatiales</taxon>
        <taxon>Chromatiaceae</taxon>
        <taxon>Allochromatium</taxon>
    </lineage>
</organism>
<dbReference type="Proteomes" id="UP000592294">
    <property type="component" value="Unassembled WGS sequence"/>
</dbReference>
<gene>
    <name evidence="2" type="ORF">HW932_18365</name>
</gene>
<protein>
    <submittedName>
        <fullName evidence="2">Serine/threonine protein phosphatase</fullName>
    </submittedName>
</protein>
<dbReference type="InterPro" id="IPR029052">
    <property type="entry name" value="Metallo-depent_PP-like"/>
</dbReference>
<reference evidence="2 3" key="1">
    <citation type="submission" date="2020-06" db="EMBL/GenBank/DDBJ databases">
        <title>Whole-genome sequence of Allochromatium humboldtianum DSM 21881, type strain.</title>
        <authorList>
            <person name="Kyndt J.A."/>
            <person name="Meyer T.E."/>
        </authorList>
    </citation>
    <scope>NUCLEOTIDE SEQUENCE [LARGE SCALE GENOMIC DNA]</scope>
    <source>
        <strain evidence="2 3">DSM 21881</strain>
    </source>
</reference>
<dbReference type="SUPFAM" id="SSF56300">
    <property type="entry name" value="Metallo-dependent phosphatases"/>
    <property type="match status" value="1"/>
</dbReference>
<proteinExistence type="predicted"/>
<evidence type="ECO:0000313" key="2">
    <source>
        <dbReference type="EMBL" id="NVZ11218.1"/>
    </source>
</evidence>
<dbReference type="AlphaFoldDB" id="A0A850RD03"/>
<comment type="caution">
    <text evidence="2">The sequence shown here is derived from an EMBL/GenBank/DDBJ whole genome shotgun (WGS) entry which is preliminary data.</text>
</comment>
<dbReference type="Gene3D" id="3.60.21.10">
    <property type="match status" value="1"/>
</dbReference>